<name>A0A2X3JC22_9ENTR</name>
<accession>A0A2X3JC22</accession>
<protein>
    <submittedName>
        <fullName evidence="1">Selenoprotein ydfZ</fullName>
    </submittedName>
</protein>
<dbReference type="InterPro" id="IPR017704">
    <property type="entry name" value="Se-bd_putative_YdfZ"/>
</dbReference>
<dbReference type="Proteomes" id="UP000251197">
    <property type="component" value="Unassembled WGS sequence"/>
</dbReference>
<evidence type="ECO:0000313" key="2">
    <source>
        <dbReference type="Proteomes" id="UP000251197"/>
    </source>
</evidence>
<dbReference type="NCBIfam" id="TIGR03318">
    <property type="entry name" value="YdfZ_fam"/>
    <property type="match status" value="1"/>
</dbReference>
<dbReference type="EMBL" id="UAVU01000010">
    <property type="protein sequence ID" value="SQC93521.1"/>
    <property type="molecule type" value="Genomic_DNA"/>
</dbReference>
<reference evidence="1 2" key="1">
    <citation type="submission" date="2018-06" db="EMBL/GenBank/DDBJ databases">
        <authorList>
            <consortium name="Pathogen Informatics"/>
            <person name="Doyle S."/>
        </authorList>
    </citation>
    <scope>NUCLEOTIDE SEQUENCE [LARGE SCALE GENOMIC DNA]</scope>
    <source>
        <strain evidence="1 2">NCTC12120</strain>
    </source>
</reference>
<evidence type="ECO:0000313" key="1">
    <source>
        <dbReference type="EMBL" id="SQC93521.1"/>
    </source>
</evidence>
<dbReference type="AlphaFoldDB" id="A0A2X3JC22"/>
<organism evidence="1 2">
    <name type="scientific">Cedecea neteri</name>
    <dbReference type="NCBI Taxonomy" id="158822"/>
    <lineage>
        <taxon>Bacteria</taxon>
        <taxon>Pseudomonadati</taxon>
        <taxon>Pseudomonadota</taxon>
        <taxon>Gammaproteobacteria</taxon>
        <taxon>Enterobacterales</taxon>
        <taxon>Enterobacteriaceae</taxon>
        <taxon>Cedecea</taxon>
    </lineage>
</organism>
<dbReference type="Pfam" id="PF14001">
    <property type="entry name" value="YdfZ"/>
    <property type="match status" value="1"/>
</dbReference>
<proteinExistence type="predicted"/>
<sequence length="68" mass="7588">MMMTWDRNRNAITTGSRVLINGTGKTGLIKAIHGEGKNAEQIRRSKCVEVEGCEGQFEPTELFRLGLH</sequence>
<gene>
    <name evidence="1" type="primary">ydfZ</name>
    <name evidence="1" type="ORF">NCTC12120_06635</name>
</gene>